<dbReference type="GO" id="GO:0000015">
    <property type="term" value="C:phosphopyruvate hydratase complex"/>
    <property type="evidence" value="ECO:0007669"/>
    <property type="project" value="InterPro"/>
</dbReference>
<comment type="cofactor">
    <cofactor evidence="12">
        <name>Mg(2+)</name>
        <dbReference type="ChEBI" id="CHEBI:18420"/>
    </cofactor>
    <text evidence="12">Mg(2+) is required for catalysis and for stabilizing the dimer.</text>
</comment>
<dbReference type="InterPro" id="IPR020811">
    <property type="entry name" value="Enolase_N"/>
</dbReference>
<dbReference type="EMBL" id="PCRM01000002">
    <property type="protein sequence ID" value="PIP21965.1"/>
    <property type="molecule type" value="Genomic_DNA"/>
</dbReference>
<evidence type="ECO:0000256" key="5">
    <source>
        <dbReference type="ARBA" id="ARBA00022525"/>
    </source>
</evidence>
<feature type="binding site" evidence="11">
    <location>
        <position position="159"/>
    </location>
    <ligand>
        <name>substrate</name>
    </ligand>
</feature>
<feature type="binding site" evidence="9 12">
    <location>
        <position position="289"/>
    </location>
    <ligand>
        <name>Mg(2+)</name>
        <dbReference type="ChEBI" id="CHEBI:18420"/>
    </ligand>
</feature>
<dbReference type="PIRSF" id="PIRSF001400">
    <property type="entry name" value="Enolase"/>
    <property type="match status" value="1"/>
</dbReference>
<feature type="active site" description="Proton donor" evidence="9 10">
    <location>
        <position position="209"/>
    </location>
</feature>
<keyword evidence="6 9" id="KW-0460">Magnesium</keyword>
<feature type="binding site" evidence="9">
    <location>
        <position position="237"/>
    </location>
    <ligand>
        <name>Mg(2+)</name>
        <dbReference type="ChEBI" id="CHEBI:18420"/>
    </ligand>
</feature>
<dbReference type="UniPathway" id="UPA00109">
    <property type="reaction ID" value="UER00187"/>
</dbReference>
<feature type="domain" description="Enolase N-terminal" evidence="14">
    <location>
        <begin position="4"/>
        <end position="134"/>
    </location>
</feature>
<feature type="binding site" evidence="9">
    <location>
        <position position="343"/>
    </location>
    <ligand>
        <name>(2R)-2-phosphoglycerate</name>
        <dbReference type="ChEBI" id="CHEBI:58289"/>
    </ligand>
</feature>
<dbReference type="InterPro" id="IPR020810">
    <property type="entry name" value="Enolase_C"/>
</dbReference>
<dbReference type="InterPro" id="IPR036849">
    <property type="entry name" value="Enolase-like_C_sf"/>
</dbReference>
<feature type="binding site" evidence="11">
    <location>
        <position position="262"/>
    </location>
    <ligand>
        <name>substrate</name>
    </ligand>
</feature>
<dbReference type="HAMAP" id="MF_00318">
    <property type="entry name" value="Enolase"/>
    <property type="match status" value="1"/>
</dbReference>
<dbReference type="Gene3D" id="3.20.20.120">
    <property type="entry name" value="Enolase-like C-terminal domain"/>
    <property type="match status" value="2"/>
</dbReference>
<feature type="binding site" evidence="9">
    <location>
        <position position="344"/>
    </location>
    <ligand>
        <name>(2R)-2-phosphoglycerate</name>
        <dbReference type="ChEBI" id="CHEBI:58289"/>
    </ligand>
</feature>
<dbReference type="AlphaFoldDB" id="A0A2G9YRV0"/>
<comment type="catalytic activity">
    <reaction evidence="9">
        <text>(2R)-2-phosphoglycerate = phosphoenolpyruvate + H2O</text>
        <dbReference type="Rhea" id="RHEA:10164"/>
        <dbReference type="ChEBI" id="CHEBI:15377"/>
        <dbReference type="ChEBI" id="CHEBI:58289"/>
        <dbReference type="ChEBI" id="CHEBI:58702"/>
        <dbReference type="EC" id="4.2.1.11"/>
    </reaction>
</comment>
<organism evidence="15 16">
    <name type="scientific">Candidatus Nealsonbacteria bacterium CG23_combo_of_CG06-09_8_20_14_all_40_13</name>
    <dbReference type="NCBI Taxonomy" id="1974724"/>
    <lineage>
        <taxon>Bacteria</taxon>
        <taxon>Candidatus Nealsoniibacteriota</taxon>
    </lineage>
</organism>
<dbReference type="SFLD" id="SFLDS00001">
    <property type="entry name" value="Enolase"/>
    <property type="match status" value="1"/>
</dbReference>
<dbReference type="SMART" id="SM01193">
    <property type="entry name" value="Enolase_N"/>
    <property type="match status" value="1"/>
</dbReference>
<dbReference type="PANTHER" id="PTHR11902">
    <property type="entry name" value="ENOLASE"/>
    <property type="match status" value="1"/>
</dbReference>
<dbReference type="GO" id="GO:0009986">
    <property type="term" value="C:cell surface"/>
    <property type="evidence" value="ECO:0007669"/>
    <property type="project" value="UniProtKB-SubCell"/>
</dbReference>
<feature type="binding site" evidence="11">
    <location>
        <begin position="341"/>
        <end position="344"/>
    </location>
    <ligand>
        <name>substrate</name>
    </ligand>
</feature>
<proteinExistence type="inferred from homology"/>
<dbReference type="CDD" id="cd03313">
    <property type="entry name" value="enolase"/>
    <property type="match status" value="1"/>
</dbReference>
<name>A0A2G9YRV0_9BACT</name>
<reference evidence="15 16" key="1">
    <citation type="submission" date="2017-09" db="EMBL/GenBank/DDBJ databases">
        <title>Depth-based differentiation of microbial function through sediment-hosted aquifers and enrichment of novel symbionts in the deep terrestrial subsurface.</title>
        <authorList>
            <person name="Probst A.J."/>
            <person name="Ladd B."/>
            <person name="Jarett J.K."/>
            <person name="Geller-Mcgrath D.E."/>
            <person name="Sieber C.M."/>
            <person name="Emerson J.B."/>
            <person name="Anantharaman K."/>
            <person name="Thomas B.C."/>
            <person name="Malmstrom R."/>
            <person name="Stieglmeier M."/>
            <person name="Klingl A."/>
            <person name="Woyke T."/>
            <person name="Ryan C.M."/>
            <person name="Banfield J.F."/>
        </authorList>
    </citation>
    <scope>NUCLEOTIDE SEQUENCE [LARGE SCALE GENOMIC DNA]</scope>
    <source>
        <strain evidence="15">CG23_combo_of_CG06-09_8_20_14_all_40_13</strain>
    </source>
</reference>
<dbReference type="SUPFAM" id="SSF54826">
    <property type="entry name" value="Enolase N-terminal domain-like"/>
    <property type="match status" value="1"/>
</dbReference>
<protein>
    <recommendedName>
        <fullName evidence="4 9">Enolase</fullName>
        <ecNumber evidence="3 9">4.2.1.11</ecNumber>
    </recommendedName>
    <alternativeName>
        <fullName evidence="9">2-phospho-D-glycerate hydro-lyase</fullName>
    </alternativeName>
    <alternativeName>
        <fullName evidence="9">2-phosphoglycerate dehydratase</fullName>
    </alternativeName>
</protein>
<evidence type="ECO:0000259" key="14">
    <source>
        <dbReference type="SMART" id="SM01193"/>
    </source>
</evidence>
<dbReference type="Pfam" id="PF03952">
    <property type="entry name" value="Enolase_N"/>
    <property type="match status" value="1"/>
</dbReference>
<evidence type="ECO:0000313" key="16">
    <source>
        <dbReference type="Proteomes" id="UP000231567"/>
    </source>
</evidence>
<keyword evidence="7 9" id="KW-0324">Glycolysis</keyword>
<feature type="active site" description="Proton acceptor" evidence="9 10">
    <location>
        <position position="314"/>
    </location>
</feature>
<evidence type="ECO:0000256" key="3">
    <source>
        <dbReference type="ARBA" id="ARBA00012058"/>
    </source>
</evidence>
<dbReference type="Proteomes" id="UP000231567">
    <property type="component" value="Unassembled WGS sequence"/>
</dbReference>
<evidence type="ECO:0000256" key="1">
    <source>
        <dbReference type="ARBA" id="ARBA00005031"/>
    </source>
</evidence>
<evidence type="ECO:0000259" key="13">
    <source>
        <dbReference type="SMART" id="SM01192"/>
    </source>
</evidence>
<sequence length="390" mass="43162">MSKVKKIFAREILDSRGNPTVEVEILTDDEQSAFASVPSGQTTGSKEAVELRDTDADRYDGMGVLKAIENIDKQILPAVVGLDPLSQQELDQTLLDLDKTEHKSVLGANATLAVSLACCRLASQIKKIPLYQYIQQLLGWEQPFSSPTPMFNIINGGQHADNKLSFQEFMAVPTKPTTFKEKVREGTEIYHRLKKILLSQALNTAVGDEGGFSPNISDNEEAIKLILQAGKVNIALDIAGVGNDEISFWQKLMAQYPIIGIEDPLRDDDWQGWQEMTKTFDGKVLLIGDDIFATNPQLLQQGIKEKVANAVIIKPNQIGTLSETLKFIKIAKDANYVMIVSHRSGETEDTFISDLAVGCGAKYIKAGAPARGERVNKYNRLLRIEEELQR</sequence>
<comment type="pathway">
    <text evidence="1 9">Carbohydrate degradation; glycolysis; pyruvate from D-glyceraldehyde 3-phosphate: step 4/5.</text>
</comment>
<evidence type="ECO:0000256" key="4">
    <source>
        <dbReference type="ARBA" id="ARBA00017068"/>
    </source>
</evidence>
<gene>
    <name evidence="9 15" type="primary">eno</name>
    <name evidence="15" type="ORF">COX39_00090</name>
</gene>
<evidence type="ECO:0000256" key="8">
    <source>
        <dbReference type="ARBA" id="ARBA00023239"/>
    </source>
</evidence>
<feature type="binding site" evidence="11">
    <location>
        <position position="289"/>
    </location>
    <ligand>
        <name>substrate</name>
    </ligand>
</feature>
<evidence type="ECO:0000256" key="10">
    <source>
        <dbReference type="PIRSR" id="PIRSR001400-1"/>
    </source>
</evidence>
<comment type="similarity">
    <text evidence="2 9">Belongs to the enolase family.</text>
</comment>
<dbReference type="Gene3D" id="3.30.390.10">
    <property type="entry name" value="Enolase-like, N-terminal domain"/>
    <property type="match status" value="1"/>
</dbReference>
<dbReference type="InterPro" id="IPR029017">
    <property type="entry name" value="Enolase-like_N"/>
</dbReference>
<dbReference type="InterPro" id="IPR000941">
    <property type="entry name" value="Enolase"/>
</dbReference>
<dbReference type="GO" id="GO:0000287">
    <property type="term" value="F:magnesium ion binding"/>
    <property type="evidence" value="ECO:0007669"/>
    <property type="project" value="UniProtKB-UniRule"/>
</dbReference>
<feature type="domain" description="Enolase C-terminal TIM barrel" evidence="13">
    <location>
        <begin position="143"/>
        <end position="390"/>
    </location>
</feature>
<accession>A0A2G9YRV0</accession>
<comment type="caution">
    <text evidence="15">The sequence shown here is derived from an EMBL/GenBank/DDBJ whole genome shotgun (WGS) entry which is preliminary data.</text>
</comment>
<keyword evidence="9 12" id="KW-0479">Metal-binding</keyword>
<evidence type="ECO:0000256" key="6">
    <source>
        <dbReference type="ARBA" id="ARBA00022842"/>
    </source>
</evidence>
<evidence type="ECO:0000256" key="7">
    <source>
        <dbReference type="ARBA" id="ARBA00023152"/>
    </source>
</evidence>
<feature type="binding site" evidence="11">
    <location>
        <position position="365"/>
    </location>
    <ligand>
        <name>substrate</name>
    </ligand>
</feature>
<evidence type="ECO:0000256" key="12">
    <source>
        <dbReference type="PIRSR" id="PIRSR001400-3"/>
    </source>
</evidence>
<dbReference type="PANTHER" id="PTHR11902:SF1">
    <property type="entry name" value="ENOLASE"/>
    <property type="match status" value="1"/>
</dbReference>
<comment type="cofactor">
    <cofactor evidence="9">
        <name>Mg(2+)</name>
        <dbReference type="ChEBI" id="CHEBI:18420"/>
    </cofactor>
    <text evidence="9">Binds a second Mg(2+) ion via substrate during catalysis.</text>
</comment>
<keyword evidence="8 9" id="KW-0456">Lyase</keyword>
<feature type="binding site" evidence="11">
    <location>
        <position position="168"/>
    </location>
    <ligand>
        <name>substrate</name>
    </ligand>
</feature>
<dbReference type="SUPFAM" id="SSF51604">
    <property type="entry name" value="Enolase C-terminal domain-like"/>
    <property type="match status" value="1"/>
</dbReference>
<evidence type="ECO:0000256" key="11">
    <source>
        <dbReference type="PIRSR" id="PIRSR001400-2"/>
    </source>
</evidence>
<dbReference type="PROSITE" id="PS00164">
    <property type="entry name" value="ENOLASE"/>
    <property type="match status" value="1"/>
</dbReference>
<dbReference type="EC" id="4.2.1.11" evidence="3 9"/>
<comment type="function">
    <text evidence="9">Catalyzes the reversible conversion of 2-phosphoglycerate (2-PG) into phosphoenolpyruvate (PEP). It is essential for the degradation of carbohydrates via glycolysis.</text>
</comment>
<dbReference type="GO" id="GO:0005576">
    <property type="term" value="C:extracellular region"/>
    <property type="evidence" value="ECO:0007669"/>
    <property type="project" value="UniProtKB-SubCell"/>
</dbReference>
<dbReference type="PRINTS" id="PR00148">
    <property type="entry name" value="ENOLASE"/>
</dbReference>
<keyword evidence="15" id="KW-0670">Pyruvate</keyword>
<comment type="subcellular location">
    <subcellularLocation>
        <location evidence="9">Cytoplasm</location>
    </subcellularLocation>
    <subcellularLocation>
        <location evidence="9">Secreted</location>
    </subcellularLocation>
    <subcellularLocation>
        <location evidence="9">Cell surface</location>
    </subcellularLocation>
    <text evidence="9">Fractions of enolase are present in both the cytoplasm and on the cell surface.</text>
</comment>
<dbReference type="InterPro" id="IPR020809">
    <property type="entry name" value="Enolase_CS"/>
</dbReference>
<evidence type="ECO:0000313" key="15">
    <source>
        <dbReference type="EMBL" id="PIP21965.1"/>
    </source>
</evidence>
<dbReference type="Pfam" id="PF00113">
    <property type="entry name" value="Enolase_C"/>
    <property type="match status" value="2"/>
</dbReference>
<dbReference type="GO" id="GO:0004634">
    <property type="term" value="F:phosphopyruvate hydratase activity"/>
    <property type="evidence" value="ECO:0007669"/>
    <property type="project" value="UniProtKB-UniRule"/>
</dbReference>
<evidence type="ECO:0000256" key="9">
    <source>
        <dbReference type="HAMAP-Rule" id="MF_00318"/>
    </source>
</evidence>
<feature type="binding site" evidence="9">
    <location>
        <position position="365"/>
    </location>
    <ligand>
        <name>(2R)-2-phosphoglycerate</name>
        <dbReference type="ChEBI" id="CHEBI:58289"/>
    </ligand>
</feature>
<evidence type="ECO:0000256" key="2">
    <source>
        <dbReference type="ARBA" id="ARBA00009604"/>
    </source>
</evidence>
<keyword evidence="5 9" id="KW-0964">Secreted</keyword>
<dbReference type="SMART" id="SM01192">
    <property type="entry name" value="Enolase_C"/>
    <property type="match status" value="1"/>
</dbReference>
<feature type="binding site" evidence="9">
    <location>
        <position position="167"/>
    </location>
    <ligand>
        <name>(2R)-2-phosphoglycerate</name>
        <dbReference type="ChEBI" id="CHEBI:58289"/>
    </ligand>
</feature>
<dbReference type="GO" id="GO:0006096">
    <property type="term" value="P:glycolytic process"/>
    <property type="evidence" value="ECO:0007669"/>
    <property type="project" value="UniProtKB-UniRule"/>
</dbReference>
<feature type="binding site" evidence="9">
    <location>
        <position position="314"/>
    </location>
    <ligand>
        <name>(2R)-2-phosphoglycerate</name>
        <dbReference type="ChEBI" id="CHEBI:58289"/>
    </ligand>
</feature>
<feature type="binding site" evidence="9 12">
    <location>
        <position position="262"/>
    </location>
    <ligand>
        <name>Mg(2+)</name>
        <dbReference type="ChEBI" id="CHEBI:18420"/>
    </ligand>
</feature>
<keyword evidence="9" id="KW-0963">Cytoplasm</keyword>